<evidence type="ECO:0000313" key="4">
    <source>
        <dbReference type="EMBL" id="WXB16723.1"/>
    </source>
</evidence>
<dbReference type="Proteomes" id="UP001370348">
    <property type="component" value="Chromosome"/>
</dbReference>
<feature type="signal peptide" evidence="2">
    <location>
        <begin position="1"/>
        <end position="20"/>
    </location>
</feature>
<evidence type="ECO:0000313" key="5">
    <source>
        <dbReference type="Proteomes" id="UP001370348"/>
    </source>
</evidence>
<keyword evidence="2" id="KW-0732">Signal</keyword>
<organism evidence="4 5">
    <name type="scientific">Pendulispora albinea</name>
    <dbReference type="NCBI Taxonomy" id="2741071"/>
    <lineage>
        <taxon>Bacteria</taxon>
        <taxon>Pseudomonadati</taxon>
        <taxon>Myxococcota</taxon>
        <taxon>Myxococcia</taxon>
        <taxon>Myxococcales</taxon>
        <taxon>Sorangiineae</taxon>
        <taxon>Pendulisporaceae</taxon>
        <taxon>Pendulispora</taxon>
    </lineage>
</organism>
<dbReference type="Pfam" id="PF13349">
    <property type="entry name" value="DUF4097"/>
    <property type="match status" value="1"/>
</dbReference>
<feature type="chain" id="PRO_5045624504" evidence="2">
    <location>
        <begin position="21"/>
        <end position="316"/>
    </location>
</feature>
<feature type="region of interest" description="Disordered" evidence="1">
    <location>
        <begin position="277"/>
        <end position="316"/>
    </location>
</feature>
<dbReference type="EMBL" id="CP089984">
    <property type="protein sequence ID" value="WXB16723.1"/>
    <property type="molecule type" value="Genomic_DNA"/>
</dbReference>
<dbReference type="InterPro" id="IPR025164">
    <property type="entry name" value="Toastrack_DUF4097"/>
</dbReference>
<evidence type="ECO:0000256" key="1">
    <source>
        <dbReference type="SAM" id="MobiDB-lite"/>
    </source>
</evidence>
<dbReference type="RefSeq" id="WP_394826352.1">
    <property type="nucleotide sequence ID" value="NZ_CP089984.1"/>
</dbReference>
<accession>A0ABZ2M3T1</accession>
<sequence length="316" mass="32182">MRTKLSIVLALASLACASLAAPVAQARPDEPLDTRPAATHGVVTIETISGSVKVIGWGRSEVDVKSSADGDTQFSVQGDRTQIRARSATLEVRVPAASALEVRGTNIDITIRDVTGAVRVDTASGDIAVSGAPTSISARTASGSVSIDTTSAQTTVRTINGDIRVRGARGTASIESVSGECTLSGGTFQHVDMRSTSGDLTFDGQLAGQGSFDVRSHSGDVSFLVPASTNGNFELRSFRGSISSQLGGVRTGNGSLEFKAGSGGAVVRVQTFSGDIHIAPRGASSPAPPPAPPAPPAPPKPPSPPQPQPQPNQPGK</sequence>
<name>A0ABZ2M3T1_9BACT</name>
<protein>
    <submittedName>
        <fullName evidence="4">DUF4097 domain-containing protein</fullName>
    </submittedName>
</protein>
<evidence type="ECO:0000256" key="2">
    <source>
        <dbReference type="SAM" id="SignalP"/>
    </source>
</evidence>
<dbReference type="PROSITE" id="PS51257">
    <property type="entry name" value="PROKAR_LIPOPROTEIN"/>
    <property type="match status" value="1"/>
</dbReference>
<feature type="compositionally biased region" description="Pro residues" evidence="1">
    <location>
        <begin position="286"/>
        <end position="316"/>
    </location>
</feature>
<feature type="domain" description="DUF4097" evidence="3">
    <location>
        <begin position="136"/>
        <end position="278"/>
    </location>
</feature>
<keyword evidence="5" id="KW-1185">Reference proteome</keyword>
<reference evidence="4 5" key="1">
    <citation type="submission" date="2021-12" db="EMBL/GenBank/DDBJ databases">
        <title>Discovery of the Pendulisporaceae a myxobacterial family with distinct sporulation behavior and unique specialized metabolism.</title>
        <authorList>
            <person name="Garcia R."/>
            <person name="Popoff A."/>
            <person name="Bader C.D."/>
            <person name="Loehr J."/>
            <person name="Walesch S."/>
            <person name="Walt C."/>
            <person name="Boldt J."/>
            <person name="Bunk B."/>
            <person name="Haeckl F.J.F.P.J."/>
            <person name="Gunesch A.P."/>
            <person name="Birkelbach J."/>
            <person name="Nuebel U."/>
            <person name="Pietschmann T."/>
            <person name="Bach T."/>
            <person name="Mueller R."/>
        </authorList>
    </citation>
    <scope>NUCLEOTIDE SEQUENCE [LARGE SCALE GENOMIC DNA]</scope>
    <source>
        <strain evidence="4 5">MSr11954</strain>
    </source>
</reference>
<proteinExistence type="predicted"/>
<evidence type="ECO:0000259" key="3">
    <source>
        <dbReference type="Pfam" id="PF13349"/>
    </source>
</evidence>
<gene>
    <name evidence="4" type="ORF">LZC94_05455</name>
</gene>